<proteinExistence type="predicted"/>
<dbReference type="GO" id="GO:0006979">
    <property type="term" value="P:response to oxidative stress"/>
    <property type="evidence" value="ECO:0007669"/>
    <property type="project" value="InterPro"/>
</dbReference>
<keyword evidence="3" id="KW-0325">Glycoprotein</keyword>
<accession>A0A2P1PRS8</accession>
<dbReference type="PANTHER" id="PTHR11475:SF4">
    <property type="entry name" value="CHORION PEROXIDASE"/>
    <property type="match status" value="1"/>
</dbReference>
<dbReference type="OrthoDB" id="9765610at2"/>
<comment type="subcellular location">
    <subcellularLocation>
        <location evidence="1">Secreted</location>
    </subcellularLocation>
</comment>
<evidence type="ECO:0000313" key="5">
    <source>
        <dbReference type="Proteomes" id="UP000241074"/>
    </source>
</evidence>
<dbReference type="InterPro" id="IPR037120">
    <property type="entry name" value="Haem_peroxidase_sf_animal"/>
</dbReference>
<evidence type="ECO:0000256" key="3">
    <source>
        <dbReference type="ARBA" id="ARBA00023180"/>
    </source>
</evidence>
<dbReference type="GO" id="GO:0004601">
    <property type="term" value="F:peroxidase activity"/>
    <property type="evidence" value="ECO:0007669"/>
    <property type="project" value="InterPro"/>
</dbReference>
<keyword evidence="5" id="KW-1185">Reference proteome</keyword>
<protein>
    <submittedName>
        <fullName evidence="4">Uncharacterized protein</fullName>
    </submittedName>
</protein>
<name>A0A2P1PRS8_9GAMM</name>
<evidence type="ECO:0000313" key="4">
    <source>
        <dbReference type="EMBL" id="AVP97557.1"/>
    </source>
</evidence>
<dbReference type="GO" id="GO:0020037">
    <property type="term" value="F:heme binding"/>
    <property type="evidence" value="ECO:0007669"/>
    <property type="project" value="InterPro"/>
</dbReference>
<evidence type="ECO:0000256" key="1">
    <source>
        <dbReference type="ARBA" id="ARBA00004613"/>
    </source>
</evidence>
<organism evidence="4 5">
    <name type="scientific">Ahniella affigens</name>
    <dbReference type="NCBI Taxonomy" id="2021234"/>
    <lineage>
        <taxon>Bacteria</taxon>
        <taxon>Pseudomonadati</taxon>
        <taxon>Pseudomonadota</taxon>
        <taxon>Gammaproteobacteria</taxon>
        <taxon>Lysobacterales</taxon>
        <taxon>Rhodanobacteraceae</taxon>
        <taxon>Ahniella</taxon>
    </lineage>
</organism>
<sequence length="444" mass="50171">MCSKFAERSGPLGALVALVWAYAEQGGLSVNEILKVLADQLTDPERGIQHSVVRAGYTYFGQLISHDLVPPSQPELRERTQQTRNFNFALELESIYGALPSRYVEKGKFFVRHSHDWDLSRNGDFEAEIPDSRNDENIITAQLHRIWQRIHNCLVDDGASFEQARNDTILLFQTVVVGDFLAQILQPHIFKAYFFKGETHLNLSTTELSKLFAKAAFRFGHTMVRRSYTLNQVAENITLNQIVARVRPIPARFKIDWKLFFRMDDSSNVQRAMGIDSMLSAFMSEIPDLRGRNQDVVMRNLEAGNDLPSGLEYVATLVARLDPAPLDPALGLFPLSNDDSPMSALGIRMSQMPLWPYLLLEAEIQGRRERLGVLGSLIVAETIRNAINNSAVSVLSNSIFDRRKLIRKLSRRAIKLFGWNAAKGDEILSMGHLINCVMMHEGEQ</sequence>
<dbReference type="InterPro" id="IPR010255">
    <property type="entry name" value="Haem_peroxidase_sf"/>
</dbReference>
<reference evidence="4 5" key="2">
    <citation type="submission" date="2018-03" db="EMBL/GenBank/DDBJ databases">
        <authorList>
            <person name="Keele B.F."/>
        </authorList>
    </citation>
    <scope>NUCLEOTIDE SEQUENCE [LARGE SCALE GENOMIC DNA]</scope>
    <source>
        <strain evidence="4 5">D13</strain>
    </source>
</reference>
<gene>
    <name evidence="4" type="ORF">C7S18_10275</name>
</gene>
<dbReference type="Proteomes" id="UP000241074">
    <property type="component" value="Chromosome"/>
</dbReference>
<dbReference type="Pfam" id="PF03098">
    <property type="entry name" value="An_peroxidase"/>
    <property type="match status" value="1"/>
</dbReference>
<dbReference type="KEGG" id="xba:C7S18_10275"/>
<dbReference type="EMBL" id="CP027860">
    <property type="protein sequence ID" value="AVP97557.1"/>
    <property type="molecule type" value="Genomic_DNA"/>
</dbReference>
<keyword evidence="2" id="KW-0964">Secreted</keyword>
<evidence type="ECO:0000256" key="2">
    <source>
        <dbReference type="ARBA" id="ARBA00022525"/>
    </source>
</evidence>
<dbReference type="AlphaFoldDB" id="A0A2P1PRS8"/>
<dbReference type="SUPFAM" id="SSF48113">
    <property type="entry name" value="Heme-dependent peroxidases"/>
    <property type="match status" value="1"/>
</dbReference>
<dbReference type="PANTHER" id="PTHR11475">
    <property type="entry name" value="OXIDASE/PEROXIDASE"/>
    <property type="match status" value="1"/>
</dbReference>
<dbReference type="Gene3D" id="1.10.640.10">
    <property type="entry name" value="Haem peroxidase domain superfamily, animal type"/>
    <property type="match status" value="1"/>
</dbReference>
<dbReference type="GO" id="GO:0005576">
    <property type="term" value="C:extracellular region"/>
    <property type="evidence" value="ECO:0007669"/>
    <property type="project" value="UniProtKB-SubCell"/>
</dbReference>
<dbReference type="InterPro" id="IPR019791">
    <property type="entry name" value="Haem_peroxidase_animal"/>
</dbReference>
<reference evidence="4 5" key="1">
    <citation type="submission" date="2018-03" db="EMBL/GenBank/DDBJ databases">
        <title>Ahniella affigens gen. nov., sp. nov., a gammaproteobacterium isolated from sandy soil near a stream.</title>
        <authorList>
            <person name="Ko Y."/>
            <person name="Kim J.-H."/>
        </authorList>
    </citation>
    <scope>NUCLEOTIDE SEQUENCE [LARGE SCALE GENOMIC DNA]</scope>
    <source>
        <strain evidence="4 5">D13</strain>
    </source>
</reference>